<dbReference type="CDD" id="cd01948">
    <property type="entry name" value="EAL"/>
    <property type="match status" value="1"/>
</dbReference>
<reference evidence="11" key="1">
    <citation type="journal article" date="2019" name="Int. J. Syst. Evol. Microbiol.">
        <title>The Global Catalogue of Microorganisms (GCM) 10K type strain sequencing project: providing services to taxonomists for standard genome sequencing and annotation.</title>
        <authorList>
            <consortium name="The Broad Institute Genomics Platform"/>
            <consortium name="The Broad Institute Genome Sequencing Center for Infectious Disease"/>
            <person name="Wu L."/>
            <person name="Ma J."/>
        </authorList>
    </citation>
    <scope>NUCLEOTIDE SEQUENCE [LARGE SCALE GENOMIC DNA]</scope>
    <source>
        <strain evidence="11">KCTC 22154</strain>
    </source>
</reference>
<dbReference type="InterPro" id="IPR043128">
    <property type="entry name" value="Rev_trsase/Diguanyl_cyclase"/>
</dbReference>
<evidence type="ECO:0000256" key="3">
    <source>
        <dbReference type="ARBA" id="ARBA00022636"/>
    </source>
</evidence>
<dbReference type="InterPro" id="IPR000700">
    <property type="entry name" value="PAS-assoc_C"/>
</dbReference>
<dbReference type="CDD" id="cd00130">
    <property type="entry name" value="PAS"/>
    <property type="match status" value="2"/>
</dbReference>
<keyword evidence="5" id="KW-1133">Transmembrane helix</keyword>
<dbReference type="Gene3D" id="3.20.20.450">
    <property type="entry name" value="EAL domain"/>
    <property type="match status" value="1"/>
</dbReference>
<dbReference type="InterPro" id="IPR052155">
    <property type="entry name" value="Biofilm_reg_signaling"/>
</dbReference>
<feature type="transmembrane region" description="Helical" evidence="5">
    <location>
        <begin position="106"/>
        <end position="124"/>
    </location>
</feature>
<protein>
    <recommendedName>
        <fullName evidence="2">cyclic-guanylate-specific phosphodiesterase</fullName>
        <ecNumber evidence="2">3.1.4.52</ecNumber>
    </recommendedName>
</protein>
<feature type="transmembrane region" description="Helical" evidence="5">
    <location>
        <begin position="68"/>
        <end position="86"/>
    </location>
</feature>
<dbReference type="InterPro" id="IPR000014">
    <property type="entry name" value="PAS"/>
</dbReference>
<dbReference type="InterPro" id="IPR013656">
    <property type="entry name" value="PAS_4"/>
</dbReference>
<feature type="transmembrane region" description="Helical" evidence="5">
    <location>
        <begin position="40"/>
        <end position="61"/>
    </location>
</feature>
<evidence type="ECO:0000259" key="9">
    <source>
        <dbReference type="PROSITE" id="PS50887"/>
    </source>
</evidence>
<gene>
    <name evidence="10" type="ORF">GCM10007157_10790</name>
</gene>
<dbReference type="RefSeq" id="WP_189462992.1">
    <property type="nucleotide sequence ID" value="NZ_BMXN01000004.1"/>
</dbReference>
<comment type="cofactor">
    <cofactor evidence="1">
        <name>Mg(2+)</name>
        <dbReference type="ChEBI" id="CHEBI:18420"/>
    </cofactor>
</comment>
<keyword evidence="5" id="KW-0812">Transmembrane</keyword>
<dbReference type="Gene3D" id="3.30.70.270">
    <property type="match status" value="1"/>
</dbReference>
<dbReference type="Gene3D" id="3.30.450.20">
    <property type="entry name" value="PAS domain"/>
    <property type="match status" value="2"/>
</dbReference>
<dbReference type="Pfam" id="PF00563">
    <property type="entry name" value="EAL"/>
    <property type="match status" value="1"/>
</dbReference>
<feature type="domain" description="EAL" evidence="8">
    <location>
        <begin position="902"/>
        <end position="1155"/>
    </location>
</feature>
<keyword evidence="3" id="KW-0973">c-di-GMP</keyword>
<feature type="transmembrane region" description="Helical" evidence="5">
    <location>
        <begin position="164"/>
        <end position="185"/>
    </location>
</feature>
<dbReference type="NCBIfam" id="TIGR00254">
    <property type="entry name" value="GGDEF"/>
    <property type="match status" value="1"/>
</dbReference>
<evidence type="ECO:0000313" key="11">
    <source>
        <dbReference type="Proteomes" id="UP000623776"/>
    </source>
</evidence>
<dbReference type="GO" id="GO:0071732">
    <property type="term" value="P:cellular response to nitric oxide"/>
    <property type="evidence" value="ECO:0007669"/>
    <property type="project" value="UniProtKB-ARBA"/>
</dbReference>
<dbReference type="Pfam" id="PF00990">
    <property type="entry name" value="GGDEF"/>
    <property type="match status" value="1"/>
</dbReference>
<dbReference type="PANTHER" id="PTHR44757">
    <property type="entry name" value="DIGUANYLATE CYCLASE DGCP"/>
    <property type="match status" value="1"/>
</dbReference>
<dbReference type="EC" id="3.1.4.52" evidence="2"/>
<evidence type="ECO:0000256" key="2">
    <source>
        <dbReference type="ARBA" id="ARBA00012282"/>
    </source>
</evidence>
<dbReference type="FunFam" id="3.30.70.270:FF:000001">
    <property type="entry name" value="Diguanylate cyclase domain protein"/>
    <property type="match status" value="1"/>
</dbReference>
<feature type="transmembrane region" description="Helical" evidence="5">
    <location>
        <begin position="131"/>
        <end position="152"/>
    </location>
</feature>
<evidence type="ECO:0000256" key="4">
    <source>
        <dbReference type="ARBA" id="ARBA00051114"/>
    </source>
</evidence>
<dbReference type="FunFam" id="3.20.20.450:FF:000001">
    <property type="entry name" value="Cyclic di-GMP phosphodiesterase yahA"/>
    <property type="match status" value="1"/>
</dbReference>
<proteinExistence type="predicted"/>
<organism evidence="10 11">
    <name type="scientific">Vreelandella hamiltonii</name>
    <dbReference type="NCBI Taxonomy" id="502829"/>
    <lineage>
        <taxon>Bacteria</taxon>
        <taxon>Pseudomonadati</taxon>
        <taxon>Pseudomonadota</taxon>
        <taxon>Gammaproteobacteria</taxon>
        <taxon>Oceanospirillales</taxon>
        <taxon>Halomonadaceae</taxon>
        <taxon>Vreelandella</taxon>
    </lineage>
</organism>
<dbReference type="AlphaFoldDB" id="A0A8H9LWP8"/>
<evidence type="ECO:0000313" key="10">
    <source>
        <dbReference type="EMBL" id="GGW22139.1"/>
    </source>
</evidence>
<dbReference type="InterPro" id="IPR000160">
    <property type="entry name" value="GGDEF_dom"/>
</dbReference>
<dbReference type="Proteomes" id="UP000623776">
    <property type="component" value="Unassembled WGS sequence"/>
</dbReference>
<accession>A0A8H9LWP8</accession>
<name>A0A8H9LWP8_9GAMM</name>
<evidence type="ECO:0000256" key="5">
    <source>
        <dbReference type="SAM" id="Phobius"/>
    </source>
</evidence>
<sequence>MPLNTRDLAAETLLLLVSATLLCMGATSLLVGLVLPQVVFGPMLVPDAALATLLIGVSLLATLCRWRVLRLASAGGLTALLLYTLLHNLMAQGVSESWVTGQPRMTSLAAVVLLMINVCLWRGVEGAAKKRWWRAAGIGLLLFGGVVVLQLWRPQANQATLFTSSPLAVLVFIVLLGAALLVAGWRQRHERLSPGRLTVVVGLAGVLASSLAWLLLSMHQRSSAELQASYLLDNVQLNAEQAMSERLKLMQRMAERLDGVTGAQRERLLAQDAQNYFRDTLSLHAMALREETGALRWSQGRRQRSDGWLLEQLAMPAVQAWMNIPFERPRLLIPDSRQPSQILMAVPIPGQPEQLLASLHLGELLGNELRLALGPFHVDVSRADQRLIRLHPSGFTVDDGEASTLMLASRHMGLPGGINLMLSAYPGQHYNWALLGVMPLSVTLGGLVMSWLLAFSVGLMRASVTRAKELAEARHSLADSEQRYRSLFAHHPDAIFAVDPEGRFIEANATCGRVTGIPREEVLQRHFANFIDPDDVTHVAQQFQQVLGGEIARFEVSLRHRDGQQRLLDVIGIPITVNGRVDGVYGIAQDVTASRAQQTRLRILERSVEASVNGVLIADARAPDLPIIYANRAFSVMTGYSLEDVIGRNCRFLQGPESDPDMVEALRCGLQNQRETHVTLCNYRKDGTPFWNDLYVAPVRGQDGGVTHFVGVQHDISKHKAYEARLAYHATHDDLTRLPNRMHFEEALQAQFAQAQLGGHAISVLFVDLDDFKPINDSLGHAVGDQVLIEVGQRLKAALRQEDTVARLGGDEFVLLISSVSDEKQVIDIVERLLPALARPYCIDGHELYLTASVGIAISGPTTPQPQSLIQQADMAMYKAKQQGRNAYAWFSNDINELASERVILRNDLQEAIDHQNFELHYQPLFDGAGNIVSVEALVRWRHPVKGYISPARFIPLAEATGQIVPISEWVLQRACTDMLSLQQKGLGSLKVAVNLSPLQFHRASFLATLRQTLSSTGLPAEQLTLELTEGILMNNTEAAIGILHALRSMQVSVAIDDFGTGYSSLSYLKHLPISTIKIDRSFINELIHSDDDAAIVQGIISMAHHLGLGVVAEGVENDAQHQRLMTYRCDMFQGFGLAKPMPLAELENIMAAFTASTTSG</sequence>
<dbReference type="EMBL" id="BMXN01000004">
    <property type="protein sequence ID" value="GGW22139.1"/>
    <property type="molecule type" value="Genomic_DNA"/>
</dbReference>
<dbReference type="CDD" id="cd01949">
    <property type="entry name" value="GGDEF"/>
    <property type="match status" value="1"/>
</dbReference>
<dbReference type="SMART" id="SM00086">
    <property type="entry name" value="PAC"/>
    <property type="match status" value="2"/>
</dbReference>
<evidence type="ECO:0000256" key="1">
    <source>
        <dbReference type="ARBA" id="ARBA00001946"/>
    </source>
</evidence>
<feature type="domain" description="PAC" evidence="7">
    <location>
        <begin position="552"/>
        <end position="603"/>
    </location>
</feature>
<dbReference type="InterPro" id="IPR035919">
    <property type="entry name" value="EAL_sf"/>
</dbReference>
<dbReference type="NCBIfam" id="TIGR00229">
    <property type="entry name" value="sensory_box"/>
    <property type="match status" value="2"/>
</dbReference>
<comment type="caution">
    <text evidence="10">The sequence shown here is derived from an EMBL/GenBank/DDBJ whole genome shotgun (WGS) entry which is preliminary data.</text>
</comment>
<feature type="transmembrane region" description="Helical" evidence="5">
    <location>
        <begin position="197"/>
        <end position="216"/>
    </location>
</feature>
<dbReference type="PROSITE" id="PS50113">
    <property type="entry name" value="PAC"/>
    <property type="match status" value="2"/>
</dbReference>
<dbReference type="PROSITE" id="PS50883">
    <property type="entry name" value="EAL"/>
    <property type="match status" value="1"/>
</dbReference>
<feature type="domain" description="PAS" evidence="6">
    <location>
        <begin position="600"/>
        <end position="673"/>
    </location>
</feature>
<dbReference type="InterPro" id="IPR001610">
    <property type="entry name" value="PAC"/>
</dbReference>
<dbReference type="PANTHER" id="PTHR44757:SF2">
    <property type="entry name" value="BIOFILM ARCHITECTURE MAINTENANCE PROTEIN MBAA"/>
    <property type="match status" value="1"/>
</dbReference>
<keyword evidence="5" id="KW-0472">Membrane</keyword>
<dbReference type="SUPFAM" id="SSF141868">
    <property type="entry name" value="EAL domain-like"/>
    <property type="match status" value="1"/>
</dbReference>
<evidence type="ECO:0000259" key="8">
    <source>
        <dbReference type="PROSITE" id="PS50883"/>
    </source>
</evidence>
<dbReference type="InterPro" id="IPR029787">
    <property type="entry name" value="Nucleotide_cyclase"/>
</dbReference>
<dbReference type="InterPro" id="IPR001633">
    <property type="entry name" value="EAL_dom"/>
</dbReference>
<dbReference type="InterPro" id="IPR035965">
    <property type="entry name" value="PAS-like_dom_sf"/>
</dbReference>
<dbReference type="PROSITE" id="PS50887">
    <property type="entry name" value="GGDEF"/>
    <property type="match status" value="1"/>
</dbReference>
<feature type="domain" description="PAS" evidence="6">
    <location>
        <begin position="480"/>
        <end position="550"/>
    </location>
</feature>
<keyword evidence="11" id="KW-1185">Reference proteome</keyword>
<dbReference type="GO" id="GO:0071111">
    <property type="term" value="F:cyclic-guanylate-specific phosphodiesterase activity"/>
    <property type="evidence" value="ECO:0007669"/>
    <property type="project" value="UniProtKB-EC"/>
</dbReference>
<dbReference type="SUPFAM" id="SSF55073">
    <property type="entry name" value="Nucleotide cyclase"/>
    <property type="match status" value="1"/>
</dbReference>
<dbReference type="SMART" id="SM00267">
    <property type="entry name" value="GGDEF"/>
    <property type="match status" value="1"/>
</dbReference>
<dbReference type="Pfam" id="PF13426">
    <property type="entry name" value="PAS_9"/>
    <property type="match status" value="1"/>
</dbReference>
<dbReference type="PROSITE" id="PS50112">
    <property type="entry name" value="PAS"/>
    <property type="match status" value="2"/>
</dbReference>
<evidence type="ECO:0000259" key="7">
    <source>
        <dbReference type="PROSITE" id="PS50113"/>
    </source>
</evidence>
<feature type="domain" description="PAC" evidence="7">
    <location>
        <begin position="674"/>
        <end position="728"/>
    </location>
</feature>
<comment type="catalytic activity">
    <reaction evidence="4">
        <text>3',3'-c-di-GMP + H2O = 5'-phosphoguanylyl(3'-&gt;5')guanosine + H(+)</text>
        <dbReference type="Rhea" id="RHEA:24902"/>
        <dbReference type="ChEBI" id="CHEBI:15377"/>
        <dbReference type="ChEBI" id="CHEBI:15378"/>
        <dbReference type="ChEBI" id="CHEBI:58754"/>
        <dbReference type="ChEBI" id="CHEBI:58805"/>
        <dbReference type="EC" id="3.1.4.52"/>
    </reaction>
    <physiologicalReaction direction="left-to-right" evidence="4">
        <dbReference type="Rhea" id="RHEA:24903"/>
    </physiologicalReaction>
</comment>
<dbReference type="SUPFAM" id="SSF55785">
    <property type="entry name" value="PYP-like sensor domain (PAS domain)"/>
    <property type="match status" value="2"/>
</dbReference>
<feature type="domain" description="GGDEF" evidence="9">
    <location>
        <begin position="760"/>
        <end position="893"/>
    </location>
</feature>
<feature type="transmembrane region" description="Helical" evidence="5">
    <location>
        <begin position="12"/>
        <end position="34"/>
    </location>
</feature>
<dbReference type="SMART" id="SM00091">
    <property type="entry name" value="PAS"/>
    <property type="match status" value="2"/>
</dbReference>
<dbReference type="SMART" id="SM00052">
    <property type="entry name" value="EAL"/>
    <property type="match status" value="1"/>
</dbReference>
<evidence type="ECO:0000259" key="6">
    <source>
        <dbReference type="PROSITE" id="PS50112"/>
    </source>
</evidence>
<dbReference type="Pfam" id="PF08448">
    <property type="entry name" value="PAS_4"/>
    <property type="match status" value="1"/>
</dbReference>